<dbReference type="OrthoDB" id="82364at2157"/>
<protein>
    <submittedName>
        <fullName evidence="2">Uncharacterized protein</fullName>
    </submittedName>
</protein>
<dbReference type="EMBL" id="MZGU01000001">
    <property type="protein sequence ID" value="PWB87282.1"/>
    <property type="molecule type" value="Genomic_DNA"/>
</dbReference>
<evidence type="ECO:0000313" key="2">
    <source>
        <dbReference type="EMBL" id="PWB87282.1"/>
    </source>
</evidence>
<keyword evidence="1" id="KW-1133">Transmembrane helix</keyword>
<dbReference type="Proteomes" id="UP000245577">
    <property type="component" value="Unassembled WGS sequence"/>
</dbReference>
<keyword evidence="1" id="KW-0472">Membrane</keyword>
<comment type="caution">
    <text evidence="2">The sequence shown here is derived from an EMBL/GenBank/DDBJ whole genome shotgun (WGS) entry which is preliminary data.</text>
</comment>
<keyword evidence="3" id="KW-1185">Reference proteome</keyword>
<keyword evidence="1" id="KW-0812">Transmembrane</keyword>
<accession>A0A2U1S9V6</accession>
<feature type="transmembrane region" description="Helical" evidence="1">
    <location>
        <begin position="16"/>
        <end position="36"/>
    </location>
</feature>
<dbReference type="RefSeq" id="WP_116668894.1">
    <property type="nucleotide sequence ID" value="NZ_MZGU01000001.1"/>
</dbReference>
<sequence>MAEETQKKELVSIEEVVNWILLLVIFSVLVSIGSYVGYHHPIGLSLVGMFILSFVTLIGMLLEKYIPYNISSIIYISVIGLIIALPIMPTSDFVIYYVSHVELLSIVTVFLAYVGIGIGKSWDQFKSMGFGGIFVTMAVITGTFLGSAIIAHFVLVLTGTPV</sequence>
<evidence type="ECO:0000313" key="3">
    <source>
        <dbReference type="Proteomes" id="UP000245577"/>
    </source>
</evidence>
<feature type="transmembrane region" description="Helical" evidence="1">
    <location>
        <begin position="42"/>
        <end position="62"/>
    </location>
</feature>
<feature type="transmembrane region" description="Helical" evidence="1">
    <location>
        <begin position="69"/>
        <end position="88"/>
    </location>
</feature>
<proteinExistence type="predicted"/>
<feature type="transmembrane region" description="Helical" evidence="1">
    <location>
        <begin position="94"/>
        <end position="116"/>
    </location>
</feature>
<reference evidence="2 3" key="1">
    <citation type="submission" date="2017-03" db="EMBL/GenBank/DDBJ databases">
        <title>Genome sequence of Methanobrevibacter wosei.</title>
        <authorList>
            <person name="Poehlein A."/>
            <person name="Seedorf H."/>
            <person name="Daniel R."/>
        </authorList>
    </citation>
    <scope>NUCLEOTIDE SEQUENCE [LARGE SCALE GENOMIC DNA]</scope>
    <source>
        <strain evidence="2 3">DSM 11979</strain>
    </source>
</reference>
<dbReference type="AlphaFoldDB" id="A0A2U1S9V6"/>
<organism evidence="2 3">
    <name type="scientific">Methanobrevibacter woesei</name>
    <dbReference type="NCBI Taxonomy" id="190976"/>
    <lineage>
        <taxon>Archaea</taxon>
        <taxon>Methanobacteriati</taxon>
        <taxon>Methanobacteriota</taxon>
        <taxon>Methanomada group</taxon>
        <taxon>Methanobacteria</taxon>
        <taxon>Methanobacteriales</taxon>
        <taxon>Methanobacteriaceae</taxon>
        <taxon>Methanobrevibacter</taxon>
    </lineage>
</organism>
<feature type="transmembrane region" description="Helical" evidence="1">
    <location>
        <begin position="128"/>
        <end position="155"/>
    </location>
</feature>
<gene>
    <name evidence="2" type="ORF">MBBWO_00600</name>
</gene>
<name>A0A2U1S9V6_9EURY</name>
<evidence type="ECO:0000256" key="1">
    <source>
        <dbReference type="SAM" id="Phobius"/>
    </source>
</evidence>